<evidence type="ECO:0000313" key="2">
    <source>
        <dbReference type="EMBL" id="KAL3682260.1"/>
    </source>
</evidence>
<dbReference type="Proteomes" id="UP001633002">
    <property type="component" value="Unassembled WGS sequence"/>
</dbReference>
<keyword evidence="3" id="KW-1185">Reference proteome</keyword>
<gene>
    <name evidence="2" type="ORF">R1sor_000282</name>
</gene>
<organism evidence="2 3">
    <name type="scientific">Riccia sorocarpa</name>
    <dbReference type="NCBI Taxonomy" id="122646"/>
    <lineage>
        <taxon>Eukaryota</taxon>
        <taxon>Viridiplantae</taxon>
        <taxon>Streptophyta</taxon>
        <taxon>Embryophyta</taxon>
        <taxon>Marchantiophyta</taxon>
        <taxon>Marchantiopsida</taxon>
        <taxon>Marchantiidae</taxon>
        <taxon>Marchantiales</taxon>
        <taxon>Ricciaceae</taxon>
        <taxon>Riccia</taxon>
    </lineage>
</organism>
<reference evidence="2 3" key="1">
    <citation type="submission" date="2024-09" db="EMBL/GenBank/DDBJ databases">
        <title>Chromosome-scale assembly of Riccia sorocarpa.</title>
        <authorList>
            <person name="Paukszto L."/>
        </authorList>
    </citation>
    <scope>NUCLEOTIDE SEQUENCE [LARGE SCALE GENOMIC DNA]</scope>
    <source>
        <strain evidence="2">LP-2024</strain>
        <tissue evidence="2">Aerial parts of the thallus</tissue>
    </source>
</reference>
<sequence length="231" mass="25959">MSLQQASLKGSSESRRNTERRQMEVGLPEFVHSSDDWPSAKVAKFAHAVCGFSKDQAERLDREKIDLATLADMSKEEIVHVTNCAWGDARRLKKAVETFVDKAAMFGQEAPTSDSKKLPISKERADKKSSELCIRKLYNSLYQLVWGLRVRVPAVFLLMHDEEGLCDKSLAVFDKSMGFQLPASGRLDSPKIFDTTKLQFTIRSGTSSEKESVCPEKWFPTAITLIFITFG</sequence>
<feature type="compositionally biased region" description="Basic and acidic residues" evidence="1">
    <location>
        <begin position="12"/>
        <end position="23"/>
    </location>
</feature>
<dbReference type="EMBL" id="JBJQOH010000006">
    <property type="protein sequence ID" value="KAL3682260.1"/>
    <property type="molecule type" value="Genomic_DNA"/>
</dbReference>
<evidence type="ECO:0000313" key="3">
    <source>
        <dbReference type="Proteomes" id="UP001633002"/>
    </source>
</evidence>
<name>A0ABD3GSN7_9MARC</name>
<evidence type="ECO:0000256" key="1">
    <source>
        <dbReference type="SAM" id="MobiDB-lite"/>
    </source>
</evidence>
<comment type="caution">
    <text evidence="2">The sequence shown here is derived from an EMBL/GenBank/DDBJ whole genome shotgun (WGS) entry which is preliminary data.</text>
</comment>
<protein>
    <submittedName>
        <fullName evidence="2">Uncharacterized protein</fullName>
    </submittedName>
</protein>
<proteinExistence type="predicted"/>
<feature type="compositionally biased region" description="Polar residues" evidence="1">
    <location>
        <begin position="1"/>
        <end position="11"/>
    </location>
</feature>
<dbReference type="AlphaFoldDB" id="A0ABD3GSN7"/>
<accession>A0ABD3GSN7</accession>
<feature type="region of interest" description="Disordered" evidence="1">
    <location>
        <begin position="1"/>
        <end position="27"/>
    </location>
</feature>